<dbReference type="GO" id="GO:0046872">
    <property type="term" value="F:metal ion binding"/>
    <property type="evidence" value="ECO:0007669"/>
    <property type="project" value="UniProtKB-KW"/>
</dbReference>
<keyword evidence="6" id="KW-0004">4Fe-4S</keyword>
<dbReference type="EMBL" id="LT629742">
    <property type="protein sequence ID" value="SDR82812.1"/>
    <property type="molecule type" value="Genomic_DNA"/>
</dbReference>
<keyword evidence="10 20" id="KW-0418">Kinase</keyword>
<feature type="domain" description="Histidine kinase" evidence="19">
    <location>
        <begin position="220"/>
        <end position="425"/>
    </location>
</feature>
<dbReference type="GO" id="GO:0016020">
    <property type="term" value="C:membrane"/>
    <property type="evidence" value="ECO:0007669"/>
    <property type="project" value="InterPro"/>
</dbReference>
<dbReference type="STRING" id="412690.SAMN04489834_0332"/>
<dbReference type="InterPro" id="IPR036890">
    <property type="entry name" value="HATPase_C_sf"/>
</dbReference>
<evidence type="ECO:0000256" key="18">
    <source>
        <dbReference type="SAM" id="Phobius"/>
    </source>
</evidence>
<feature type="transmembrane region" description="Helical" evidence="18">
    <location>
        <begin position="35"/>
        <end position="54"/>
    </location>
</feature>
<evidence type="ECO:0000256" key="13">
    <source>
        <dbReference type="ARBA" id="ARBA00023014"/>
    </source>
</evidence>
<keyword evidence="18" id="KW-0472">Membrane</keyword>
<keyword evidence="9" id="KW-0479">Metal-binding</keyword>
<dbReference type="OrthoDB" id="144293at2"/>
<dbReference type="InterPro" id="IPR003594">
    <property type="entry name" value="HATPase_dom"/>
</dbReference>
<evidence type="ECO:0000256" key="12">
    <source>
        <dbReference type="ARBA" id="ARBA00023012"/>
    </source>
</evidence>
<comment type="function">
    <text evidence="14">Member of the two-component regulatory system NreB/NreC involved in the control of dissimilatory nitrate/nitrite reduction in response to oxygen. NreB functions as a direct oxygen sensor histidine kinase which is autophosphorylated, in the absence of oxygen, probably at the conserved histidine residue, and transfers its phosphate group probably to a conserved aspartate residue of NreC. NreB/NreC activates the expression of the nitrate (narGHJI) and nitrite (nir) reductase operons, as well as the putative nitrate transporter gene narT.</text>
</comment>
<evidence type="ECO:0000256" key="3">
    <source>
        <dbReference type="ARBA" id="ARBA00004496"/>
    </source>
</evidence>
<keyword evidence="7" id="KW-0963">Cytoplasm</keyword>
<dbReference type="GO" id="GO:0000155">
    <property type="term" value="F:phosphorelay sensor kinase activity"/>
    <property type="evidence" value="ECO:0007669"/>
    <property type="project" value="InterPro"/>
</dbReference>
<dbReference type="GO" id="GO:0005737">
    <property type="term" value="C:cytoplasm"/>
    <property type="evidence" value="ECO:0007669"/>
    <property type="project" value="UniProtKB-SubCell"/>
</dbReference>
<dbReference type="InterPro" id="IPR017205">
    <property type="entry name" value="Sig_transdc_His_kinase_ChrS"/>
</dbReference>
<feature type="coiled-coil region" evidence="16">
    <location>
        <begin position="184"/>
        <end position="218"/>
    </location>
</feature>
<comment type="subcellular location">
    <subcellularLocation>
        <location evidence="3">Cytoplasm</location>
    </subcellularLocation>
</comment>
<dbReference type="PANTHER" id="PTHR24421">
    <property type="entry name" value="NITRATE/NITRITE SENSOR PROTEIN NARX-RELATED"/>
    <property type="match status" value="1"/>
</dbReference>
<dbReference type="PANTHER" id="PTHR24421:SF62">
    <property type="entry name" value="SENSORY TRANSDUCTION HISTIDINE KINASE"/>
    <property type="match status" value="1"/>
</dbReference>
<dbReference type="CDD" id="cd16917">
    <property type="entry name" value="HATPase_UhpB-NarQ-NarX-like"/>
    <property type="match status" value="1"/>
</dbReference>
<evidence type="ECO:0000313" key="20">
    <source>
        <dbReference type="EMBL" id="SDR82812.1"/>
    </source>
</evidence>
<evidence type="ECO:0000256" key="8">
    <source>
        <dbReference type="ARBA" id="ARBA00022679"/>
    </source>
</evidence>
<gene>
    <name evidence="20" type="ORF">SAMN04489834_0332</name>
</gene>
<dbReference type="InterPro" id="IPR005467">
    <property type="entry name" value="His_kinase_dom"/>
</dbReference>
<dbReference type="GO" id="GO:0051539">
    <property type="term" value="F:4 iron, 4 sulfur cluster binding"/>
    <property type="evidence" value="ECO:0007669"/>
    <property type="project" value="UniProtKB-KW"/>
</dbReference>
<dbReference type="GO" id="GO:0046983">
    <property type="term" value="F:protein dimerization activity"/>
    <property type="evidence" value="ECO:0007669"/>
    <property type="project" value="InterPro"/>
</dbReference>
<dbReference type="SUPFAM" id="SSF55874">
    <property type="entry name" value="ATPase domain of HSP90 chaperone/DNA topoisomerase II/histidine kinase"/>
    <property type="match status" value="1"/>
</dbReference>
<reference evidence="21" key="1">
    <citation type="submission" date="2016-10" db="EMBL/GenBank/DDBJ databases">
        <authorList>
            <person name="Varghese N."/>
            <person name="Submissions S."/>
        </authorList>
    </citation>
    <scope>NUCLEOTIDE SEQUENCE [LARGE SCALE GENOMIC DNA]</scope>
    <source>
        <strain evidence="21">DSM 21772</strain>
    </source>
</reference>
<evidence type="ECO:0000256" key="7">
    <source>
        <dbReference type="ARBA" id="ARBA00022490"/>
    </source>
</evidence>
<dbReference type="AlphaFoldDB" id="A0A1H1M8E3"/>
<evidence type="ECO:0000313" key="21">
    <source>
        <dbReference type="Proteomes" id="UP000181956"/>
    </source>
</evidence>
<evidence type="ECO:0000256" key="4">
    <source>
        <dbReference type="ARBA" id="ARBA00012438"/>
    </source>
</evidence>
<dbReference type="Proteomes" id="UP000181956">
    <property type="component" value="Chromosome I"/>
</dbReference>
<keyword evidence="18" id="KW-1133">Transmembrane helix</keyword>
<evidence type="ECO:0000256" key="10">
    <source>
        <dbReference type="ARBA" id="ARBA00022777"/>
    </source>
</evidence>
<feature type="transmembrane region" description="Helical" evidence="18">
    <location>
        <begin position="60"/>
        <end position="79"/>
    </location>
</feature>
<dbReference type="PRINTS" id="PR00344">
    <property type="entry name" value="BCTRLSENSOR"/>
</dbReference>
<evidence type="ECO:0000256" key="11">
    <source>
        <dbReference type="ARBA" id="ARBA00023004"/>
    </source>
</evidence>
<sequence length="431" mass="45267">MARTPLTQSSPGSAGAQDAQRTPRALSTTIRSMQIGLHLITAALIVVAATRAAVDAVPLAPVLTGALAFAGWYAGGILLAGRVQGRHVGGWWLAGLALIWVGAVAASAEFIWLAFPLWLLAGYVLRLRWAIPFSVAIFAVVTVAPILQFGSTNYATIIGPLLGGTFALSISRGYVELVNDLRERQRLVASLVQAQQEMAALQEELAQTQRLAGAKAERTRISRDIHDTIAQGFSSISLLATGALESAQNENGQGERMPRTLAQIDAIARDNLVDVRRIVAALAPSELEEVALAGALRRMLDRLTEESGIVTELRVDDGLPALPTTVEVALLRTAQSALANVRQHAEASRVVVNLADAGDSVRLDIVDDGRGFDARAWDAGAGTSAGGGYGLHSMRARLRELGGGLDVESAPGEGAALSAHVPLARGLKAEG</sequence>
<evidence type="ECO:0000256" key="15">
    <source>
        <dbReference type="ARBA" id="ARBA00030800"/>
    </source>
</evidence>
<dbReference type="PROSITE" id="PS50109">
    <property type="entry name" value="HIS_KIN"/>
    <property type="match status" value="1"/>
</dbReference>
<feature type="region of interest" description="Disordered" evidence="17">
    <location>
        <begin position="1"/>
        <end position="23"/>
    </location>
</feature>
<keyword evidence="21" id="KW-1185">Reference proteome</keyword>
<dbReference type="PIRSF" id="PIRSF037434">
    <property type="entry name" value="STHK_ChrS"/>
    <property type="match status" value="1"/>
</dbReference>
<keyword evidence="11" id="KW-0408">Iron</keyword>
<evidence type="ECO:0000256" key="5">
    <source>
        <dbReference type="ARBA" id="ARBA00017322"/>
    </source>
</evidence>
<evidence type="ECO:0000259" key="19">
    <source>
        <dbReference type="PROSITE" id="PS50109"/>
    </source>
</evidence>
<feature type="compositionally biased region" description="Polar residues" evidence="17">
    <location>
        <begin position="1"/>
        <end position="12"/>
    </location>
</feature>
<evidence type="ECO:0000256" key="16">
    <source>
        <dbReference type="SAM" id="Coils"/>
    </source>
</evidence>
<keyword evidence="18" id="KW-0812">Transmembrane</keyword>
<evidence type="ECO:0000256" key="9">
    <source>
        <dbReference type="ARBA" id="ARBA00022723"/>
    </source>
</evidence>
<evidence type="ECO:0000256" key="6">
    <source>
        <dbReference type="ARBA" id="ARBA00022485"/>
    </source>
</evidence>
<keyword evidence="13" id="KW-0411">Iron-sulfur</keyword>
<feature type="transmembrane region" description="Helical" evidence="18">
    <location>
        <begin position="127"/>
        <end position="147"/>
    </location>
</feature>
<comment type="cofactor">
    <cofactor evidence="2">
        <name>[4Fe-4S] cluster</name>
        <dbReference type="ChEBI" id="CHEBI:49883"/>
    </cofactor>
</comment>
<dbReference type="InterPro" id="IPR004358">
    <property type="entry name" value="Sig_transdc_His_kin-like_C"/>
</dbReference>
<dbReference type="InterPro" id="IPR011712">
    <property type="entry name" value="Sig_transdc_His_kin_sub3_dim/P"/>
</dbReference>
<feature type="transmembrane region" description="Helical" evidence="18">
    <location>
        <begin position="154"/>
        <end position="175"/>
    </location>
</feature>
<dbReference type="InterPro" id="IPR050482">
    <property type="entry name" value="Sensor_HK_TwoCompSys"/>
</dbReference>
<keyword evidence="8" id="KW-0808">Transferase</keyword>
<evidence type="ECO:0000256" key="14">
    <source>
        <dbReference type="ARBA" id="ARBA00024827"/>
    </source>
</evidence>
<dbReference type="Pfam" id="PF07730">
    <property type="entry name" value="HisKA_3"/>
    <property type="match status" value="1"/>
</dbReference>
<dbReference type="Gene3D" id="3.30.565.10">
    <property type="entry name" value="Histidine kinase-like ATPase, C-terminal domain"/>
    <property type="match status" value="1"/>
</dbReference>
<accession>A0A1H1M8E3</accession>
<dbReference type="EC" id="2.7.13.3" evidence="4"/>
<evidence type="ECO:0000256" key="17">
    <source>
        <dbReference type="SAM" id="MobiDB-lite"/>
    </source>
</evidence>
<protein>
    <recommendedName>
        <fullName evidence="5">Oxygen sensor histidine kinase NreB</fullName>
        <ecNumber evidence="4">2.7.13.3</ecNumber>
    </recommendedName>
    <alternativeName>
        <fullName evidence="15">Nitrogen regulation protein B</fullName>
    </alternativeName>
</protein>
<keyword evidence="16" id="KW-0175">Coiled coil</keyword>
<proteinExistence type="predicted"/>
<organism evidence="20 21">
    <name type="scientific">Microterricola viridarii</name>
    <dbReference type="NCBI Taxonomy" id="412690"/>
    <lineage>
        <taxon>Bacteria</taxon>
        <taxon>Bacillati</taxon>
        <taxon>Actinomycetota</taxon>
        <taxon>Actinomycetes</taxon>
        <taxon>Micrococcales</taxon>
        <taxon>Microbacteriaceae</taxon>
        <taxon>Microterricola</taxon>
    </lineage>
</organism>
<evidence type="ECO:0000256" key="2">
    <source>
        <dbReference type="ARBA" id="ARBA00001966"/>
    </source>
</evidence>
<keyword evidence="12" id="KW-0902">Two-component regulatory system</keyword>
<dbReference type="Pfam" id="PF02518">
    <property type="entry name" value="HATPase_c"/>
    <property type="match status" value="1"/>
</dbReference>
<evidence type="ECO:0000256" key="1">
    <source>
        <dbReference type="ARBA" id="ARBA00000085"/>
    </source>
</evidence>
<dbReference type="RefSeq" id="WP_083362491.1">
    <property type="nucleotide sequence ID" value="NZ_LT629742.1"/>
</dbReference>
<comment type="catalytic activity">
    <reaction evidence="1">
        <text>ATP + protein L-histidine = ADP + protein N-phospho-L-histidine.</text>
        <dbReference type="EC" id="2.7.13.3"/>
    </reaction>
</comment>
<name>A0A1H1M8E3_9MICO</name>
<dbReference type="Gene3D" id="1.20.5.1930">
    <property type="match status" value="1"/>
</dbReference>
<dbReference type="SMART" id="SM00387">
    <property type="entry name" value="HATPase_c"/>
    <property type="match status" value="1"/>
</dbReference>
<feature type="transmembrane region" description="Helical" evidence="18">
    <location>
        <begin position="91"/>
        <end position="115"/>
    </location>
</feature>